<feature type="domain" description="Enoyl-CoA hydratase/isomerase" evidence="3">
    <location>
        <begin position="1"/>
        <end position="40"/>
    </location>
</feature>
<evidence type="ECO:0000256" key="1">
    <source>
        <dbReference type="ARBA" id="ARBA00001709"/>
    </source>
</evidence>
<dbReference type="EMBL" id="CAJOBA010050078">
    <property type="protein sequence ID" value="CAF4230333.1"/>
    <property type="molecule type" value="Genomic_DNA"/>
</dbReference>
<evidence type="ECO:0000313" key="4">
    <source>
        <dbReference type="EMBL" id="CAF1432478.1"/>
    </source>
</evidence>
<comment type="catalytic activity">
    <reaction evidence="1">
        <text>3-hydroxy-2-methylpropanoyl-CoA + H2O = 3-hydroxy-2-methylpropanoate + CoA + H(+)</text>
        <dbReference type="Rhea" id="RHEA:20888"/>
        <dbReference type="ChEBI" id="CHEBI:11805"/>
        <dbReference type="ChEBI" id="CHEBI:15377"/>
        <dbReference type="ChEBI" id="CHEBI:15378"/>
        <dbReference type="ChEBI" id="CHEBI:57287"/>
        <dbReference type="ChEBI" id="CHEBI:57340"/>
        <dbReference type="EC" id="3.1.2.4"/>
    </reaction>
</comment>
<dbReference type="InterPro" id="IPR045004">
    <property type="entry name" value="ECH_dom"/>
</dbReference>
<reference evidence="4" key="1">
    <citation type="submission" date="2021-02" db="EMBL/GenBank/DDBJ databases">
        <authorList>
            <person name="Nowell W R."/>
        </authorList>
    </citation>
    <scope>NUCLEOTIDE SEQUENCE</scope>
</reference>
<evidence type="ECO:0000313" key="5">
    <source>
        <dbReference type="EMBL" id="CAF4230333.1"/>
    </source>
</evidence>
<gene>
    <name evidence="4" type="ORF">OVA965_LOCUS34099</name>
    <name evidence="5" type="ORF">TMI583_LOCUS35010</name>
</gene>
<comment type="caution">
    <text evidence="4">The sequence shown here is derived from an EMBL/GenBank/DDBJ whole genome shotgun (WGS) entry which is preliminary data.</text>
</comment>
<dbReference type="SUPFAM" id="SSF52096">
    <property type="entry name" value="ClpP/crotonase"/>
    <property type="match status" value="1"/>
</dbReference>
<dbReference type="InterPro" id="IPR029045">
    <property type="entry name" value="ClpP/crotonase-like_dom_sf"/>
</dbReference>
<organism evidence="4 6">
    <name type="scientific">Didymodactylos carnosus</name>
    <dbReference type="NCBI Taxonomy" id="1234261"/>
    <lineage>
        <taxon>Eukaryota</taxon>
        <taxon>Metazoa</taxon>
        <taxon>Spiralia</taxon>
        <taxon>Gnathifera</taxon>
        <taxon>Rotifera</taxon>
        <taxon>Eurotatoria</taxon>
        <taxon>Bdelloidea</taxon>
        <taxon>Philodinida</taxon>
        <taxon>Philodinidae</taxon>
        <taxon>Didymodactylos</taxon>
    </lineage>
</organism>
<feature type="non-terminal residue" evidence="4">
    <location>
        <position position="112"/>
    </location>
</feature>
<sequence>MKEWEADGQTNMVIIKGTGNKAFCTGGDAREKYSLADTAMKTYQSKLEKVDDRQMVYILLEMSTFDKSQYEHTPNLDQGWALPKPRIATKFTDKQKQYLTKAFNDGITRGIR</sequence>
<dbReference type="Proteomes" id="UP000677228">
    <property type="component" value="Unassembled WGS sequence"/>
</dbReference>
<name>A0A8S2FD98_9BILA</name>
<dbReference type="Gene3D" id="3.90.226.10">
    <property type="entry name" value="2-enoyl-CoA Hydratase, Chain A, domain 1"/>
    <property type="match status" value="1"/>
</dbReference>
<dbReference type="EMBL" id="CAJNOK010028287">
    <property type="protein sequence ID" value="CAF1432478.1"/>
    <property type="molecule type" value="Genomic_DNA"/>
</dbReference>
<dbReference type="Pfam" id="PF16113">
    <property type="entry name" value="ECH_2"/>
    <property type="match status" value="1"/>
</dbReference>
<evidence type="ECO:0000313" key="6">
    <source>
        <dbReference type="Proteomes" id="UP000677228"/>
    </source>
</evidence>
<accession>A0A8S2FD98</accession>
<proteinExistence type="predicted"/>
<dbReference type="Proteomes" id="UP000682733">
    <property type="component" value="Unassembled WGS sequence"/>
</dbReference>
<dbReference type="EC" id="3.1.2.4" evidence="2"/>
<evidence type="ECO:0000259" key="3">
    <source>
        <dbReference type="Pfam" id="PF16113"/>
    </source>
</evidence>
<evidence type="ECO:0000256" key="2">
    <source>
        <dbReference type="ARBA" id="ARBA00011915"/>
    </source>
</evidence>
<dbReference type="AlphaFoldDB" id="A0A8S2FD98"/>
<protein>
    <recommendedName>
        <fullName evidence="2">3-hydroxyisobutyryl-CoA hydrolase</fullName>
        <ecNumber evidence="2">3.1.2.4</ecNumber>
    </recommendedName>
</protein>
<dbReference type="GO" id="GO:0003860">
    <property type="term" value="F:3-hydroxyisobutyryl-CoA hydrolase activity"/>
    <property type="evidence" value="ECO:0007669"/>
    <property type="project" value="UniProtKB-EC"/>
</dbReference>